<gene>
    <name evidence="1" type="ORF">MGWOODY_Smn3340</name>
</gene>
<accession>A0A160TM38</accession>
<proteinExistence type="predicted"/>
<sequence length="37" mass="3929">MLGKAIVQEAARESTTVARKTPYEPYDAIFTGRGSGG</sequence>
<protein>
    <submittedName>
        <fullName evidence="1">Uncharacterized protein</fullName>
    </submittedName>
</protein>
<dbReference type="AlphaFoldDB" id="A0A160TM38"/>
<dbReference type="EMBL" id="CZQE01000187">
    <property type="protein sequence ID" value="CUS44854.1"/>
    <property type="molecule type" value="Genomic_DNA"/>
</dbReference>
<name>A0A160TM38_9ZZZZ</name>
<evidence type="ECO:0000313" key="1">
    <source>
        <dbReference type="EMBL" id="CUS44854.1"/>
    </source>
</evidence>
<reference evidence="1" key="1">
    <citation type="submission" date="2015-10" db="EMBL/GenBank/DDBJ databases">
        <authorList>
            <person name="Gilbert D.G."/>
        </authorList>
    </citation>
    <scope>NUCLEOTIDE SEQUENCE</scope>
</reference>
<organism evidence="1">
    <name type="scientific">hydrothermal vent metagenome</name>
    <dbReference type="NCBI Taxonomy" id="652676"/>
    <lineage>
        <taxon>unclassified sequences</taxon>
        <taxon>metagenomes</taxon>
        <taxon>ecological metagenomes</taxon>
    </lineage>
</organism>